<sequence>MEIQPFQQYSHESRPALREGETVRAVITERVSDREAVVQIRGREVTAVFEGRVPSADTVKVDITGVRDGKVSLRASVPSESADRGRIDIQTLIREAGGQPTAKSTEAVRLLQAHGRLTSENIQAVVQFVSESRGGSVQAVQQAVESRASISGDALDRFQRALQSSPAQALQQMMAAGTSSNVQSSTYELRQALPMLLHAYDSGAGVREAVSAVQQSAAGTAHAESVNQLLRSVLSAQVQGGRSAAADIMRELIFPVQGPAENQPAASLRSTVENMIQNTTDSSQLNQMRQVLSLLDKGKEVRAAQLFQQLQSVHTPDRSQAASPVTVMIREVTPAMASAKDQFQVFQREASRSMARMELLIERFQTQAAPQVRPMLEQMIQQLDKTINRSSWLLFATMKQERTLLKASSDLAQAKQLVSQGQLREAAAVAAGVRQTIEQMEYKPSAVRYQHVHKEPDQQRPIPQQLRQLTENTARTLQANEHSGRHVLEALRQLGFNRELDLVRPDTKMNEDNRNVKGLLGRMVQSGGEQEAGAQRALAVLNGHQQVNRIDSQSGLMFHVPLILEEKMQELKIFVDDRHQGGLDWENIQLYFHLEAPVSGPLGIRVSVQNRQLAVSFYNDEPSFSDRLEPLIEKYSAFINEIGYEVKSIQSGPMETEAKLTKKTAPAAEENGKDGVDIKI</sequence>
<organism evidence="2 3">
    <name type="scientific">Alkalicoccus luteus</name>
    <dbReference type="NCBI Taxonomy" id="1237094"/>
    <lineage>
        <taxon>Bacteria</taxon>
        <taxon>Bacillati</taxon>
        <taxon>Bacillota</taxon>
        <taxon>Bacilli</taxon>
        <taxon>Bacillales</taxon>
        <taxon>Bacillaceae</taxon>
        <taxon>Alkalicoccus</taxon>
    </lineage>
</organism>
<dbReference type="AlphaFoldDB" id="A0A969PR12"/>
<evidence type="ECO:0000313" key="3">
    <source>
        <dbReference type="Proteomes" id="UP000752012"/>
    </source>
</evidence>
<proteinExistence type="predicted"/>
<dbReference type="RefSeq" id="WP_168008646.1">
    <property type="nucleotide sequence ID" value="NZ_JAATHJ010000031.1"/>
</dbReference>
<gene>
    <name evidence="2" type="ORF">HCN83_14640</name>
</gene>
<feature type="region of interest" description="Disordered" evidence="1">
    <location>
        <begin position="661"/>
        <end position="680"/>
    </location>
</feature>
<name>A0A969PR12_9BACI</name>
<dbReference type="EMBL" id="JAATHJ010000031">
    <property type="protein sequence ID" value="NJP38802.1"/>
    <property type="molecule type" value="Genomic_DNA"/>
</dbReference>
<evidence type="ECO:0000256" key="1">
    <source>
        <dbReference type="SAM" id="MobiDB-lite"/>
    </source>
</evidence>
<reference evidence="2 3" key="1">
    <citation type="submission" date="2020-03" db="EMBL/GenBank/DDBJ databases">
        <title>Assessment of the enzymatic potential of alkaline-tolerant lipase obtained from Bacillus luteus H11 (technogenic soil) for the bioremediation of saline soils contaminated with petroleum substances.</title>
        <authorList>
            <person name="Kalwasinska A."/>
        </authorList>
    </citation>
    <scope>NUCLEOTIDE SEQUENCE [LARGE SCALE GENOMIC DNA]</scope>
    <source>
        <strain evidence="2 3">H11</strain>
    </source>
</reference>
<protein>
    <submittedName>
        <fullName evidence="2">Phage tail tape measure protein</fullName>
    </submittedName>
</protein>
<feature type="compositionally biased region" description="Basic and acidic residues" evidence="1">
    <location>
        <begin position="670"/>
        <end position="680"/>
    </location>
</feature>
<dbReference type="Proteomes" id="UP000752012">
    <property type="component" value="Unassembled WGS sequence"/>
</dbReference>
<accession>A0A969PR12</accession>
<comment type="caution">
    <text evidence="2">The sequence shown here is derived from an EMBL/GenBank/DDBJ whole genome shotgun (WGS) entry which is preliminary data.</text>
</comment>
<evidence type="ECO:0000313" key="2">
    <source>
        <dbReference type="EMBL" id="NJP38802.1"/>
    </source>
</evidence>
<keyword evidence="3" id="KW-1185">Reference proteome</keyword>